<feature type="region of interest" description="Disordered" evidence="1">
    <location>
        <begin position="55"/>
        <end position="90"/>
    </location>
</feature>
<feature type="compositionally biased region" description="Acidic residues" evidence="1">
    <location>
        <begin position="64"/>
        <end position="73"/>
    </location>
</feature>
<gene>
    <name evidence="2" type="ORF">EAS61_38385</name>
</gene>
<evidence type="ECO:0000256" key="1">
    <source>
        <dbReference type="SAM" id="MobiDB-lite"/>
    </source>
</evidence>
<comment type="caution">
    <text evidence="2">The sequence shown here is derived from an EMBL/GenBank/DDBJ whole genome shotgun (WGS) entry which is preliminary data.</text>
</comment>
<reference evidence="2 3" key="1">
    <citation type="submission" date="2018-11" db="EMBL/GenBank/DDBJ databases">
        <title>Bradyrhizobium sp. nov., isolated from effective nodules of peanut in China.</title>
        <authorList>
            <person name="Li Y."/>
        </authorList>
    </citation>
    <scope>NUCLEOTIDE SEQUENCE [LARGE SCALE GENOMIC DNA]</scope>
    <source>
        <strain evidence="2 3">CCBAU 51770</strain>
    </source>
</reference>
<feature type="region of interest" description="Disordered" evidence="1">
    <location>
        <begin position="1"/>
        <end position="30"/>
    </location>
</feature>
<evidence type="ECO:0000313" key="2">
    <source>
        <dbReference type="EMBL" id="RXG84651.1"/>
    </source>
</evidence>
<proteinExistence type="predicted"/>
<protein>
    <submittedName>
        <fullName evidence="2">Uncharacterized protein</fullName>
    </submittedName>
</protein>
<accession>A0A4Q0Q798</accession>
<dbReference type="Proteomes" id="UP000290174">
    <property type="component" value="Unassembled WGS sequence"/>
</dbReference>
<sequence length="90" mass="9287">MADSDAQGAVVGFGHSQSAAQEEEAMNYSSAAERVIEAVNRLLLAAMTFAWTSALSHQHAAPPEGDDGNDDESSLGQESSSAPDGAGNRH</sequence>
<evidence type="ECO:0000313" key="3">
    <source>
        <dbReference type="Proteomes" id="UP000290174"/>
    </source>
</evidence>
<organism evidence="2 3">
    <name type="scientific">Bradyrhizobium zhanjiangense</name>
    <dbReference type="NCBI Taxonomy" id="1325107"/>
    <lineage>
        <taxon>Bacteria</taxon>
        <taxon>Pseudomonadati</taxon>
        <taxon>Pseudomonadota</taxon>
        <taxon>Alphaproteobacteria</taxon>
        <taxon>Hyphomicrobiales</taxon>
        <taxon>Nitrobacteraceae</taxon>
        <taxon>Bradyrhizobium</taxon>
    </lineage>
</organism>
<name>A0A4Q0Q798_9BRAD</name>
<dbReference type="EMBL" id="RKMK01000069">
    <property type="protein sequence ID" value="RXG84651.1"/>
    <property type="molecule type" value="Genomic_DNA"/>
</dbReference>
<dbReference type="AlphaFoldDB" id="A0A4Q0Q798"/>